<dbReference type="EMBL" id="CP012195">
    <property type="protein sequence ID" value="AKT91098.1"/>
    <property type="molecule type" value="Genomic_DNA"/>
</dbReference>
<accession>A0AAU8U4E8</accession>
<gene>
    <name evidence="1" type="ORF">CUREO_1254</name>
</gene>
<dbReference type="AlphaFoldDB" id="A0AAU8U4E8"/>
<proteinExistence type="predicted"/>
<name>A0AAU8U4E8_9BACT</name>
<evidence type="ECO:0000313" key="2">
    <source>
        <dbReference type="Proteomes" id="UP000063971"/>
    </source>
</evidence>
<sequence>MIFVDLKSKTVITKGRLDRVMNEALNAIMKIAEDGGKDAKEDLRKILISDKFWDKIECDEDEEDEEE</sequence>
<organism evidence="1 2">
    <name type="scientific">Campylobacter ureolyticus RIGS 9880</name>
    <dbReference type="NCBI Taxonomy" id="1032069"/>
    <lineage>
        <taxon>Bacteria</taxon>
        <taxon>Pseudomonadati</taxon>
        <taxon>Campylobacterota</taxon>
        <taxon>Epsilonproteobacteria</taxon>
        <taxon>Campylobacterales</taxon>
        <taxon>Campylobacteraceae</taxon>
        <taxon>Campylobacter</taxon>
    </lineage>
</organism>
<protein>
    <submittedName>
        <fullName evidence="1">Uncharacterized protein</fullName>
    </submittedName>
</protein>
<reference evidence="1 2" key="1">
    <citation type="journal article" date="2015" name="Genome Announc.">
        <title>Complete Genome Sequence of the Campylobacter ureolyticus Clinical Isolate RIGS 9880.</title>
        <authorList>
            <person name="Miller W.G."/>
            <person name="Yee E."/>
            <person name="On S.L."/>
            <person name="Andersen L.P."/>
            <person name="Bono J.L."/>
        </authorList>
    </citation>
    <scope>NUCLEOTIDE SEQUENCE [LARGE SCALE GENOMIC DNA]</scope>
    <source>
        <strain evidence="1 2">RIGS 9880</strain>
    </source>
</reference>
<dbReference type="Proteomes" id="UP000063971">
    <property type="component" value="Chromosome"/>
</dbReference>
<dbReference type="KEGG" id="cure:CUREO_1254"/>
<evidence type="ECO:0000313" key="1">
    <source>
        <dbReference type="EMBL" id="AKT91098.1"/>
    </source>
</evidence>
<dbReference type="RefSeq" id="WP_050335449.1">
    <property type="nucleotide sequence ID" value="NZ_CP012195.1"/>
</dbReference>